<dbReference type="Gene3D" id="3.90.79.10">
    <property type="entry name" value="Nucleoside Triphosphate Pyrophosphohydrolase"/>
    <property type="match status" value="1"/>
</dbReference>
<dbReference type="PANTHER" id="PTHR16099:SF5">
    <property type="entry name" value="NUCLEOTIDE TRIPHOSPHATE DIPHOSPHATASE NUDT15"/>
    <property type="match status" value="1"/>
</dbReference>
<dbReference type="EMBL" id="MHQL01000068">
    <property type="protein sequence ID" value="OHA01221.1"/>
    <property type="molecule type" value="Genomic_DNA"/>
</dbReference>
<feature type="domain" description="Nudix hydrolase" evidence="3">
    <location>
        <begin position="1"/>
        <end position="124"/>
    </location>
</feature>
<dbReference type="AlphaFoldDB" id="A0A1G2KRX0"/>
<comment type="similarity">
    <text evidence="2">Belongs to the Nudix hydrolase family.</text>
</comment>
<dbReference type="Pfam" id="PF00293">
    <property type="entry name" value="NUDIX"/>
    <property type="match status" value="1"/>
</dbReference>
<dbReference type="PROSITE" id="PS51462">
    <property type="entry name" value="NUDIX"/>
    <property type="match status" value="1"/>
</dbReference>
<dbReference type="InterPro" id="IPR015797">
    <property type="entry name" value="NUDIX_hydrolase-like_dom_sf"/>
</dbReference>
<comment type="caution">
    <text evidence="4">The sequence shown here is derived from an EMBL/GenBank/DDBJ whole genome shotgun (WGS) entry which is preliminary data.</text>
</comment>
<dbReference type="PROSITE" id="PS00893">
    <property type="entry name" value="NUDIX_BOX"/>
    <property type="match status" value="1"/>
</dbReference>
<dbReference type="PRINTS" id="PR00502">
    <property type="entry name" value="NUDIXFAMILY"/>
</dbReference>
<protein>
    <recommendedName>
        <fullName evidence="3">Nudix hydrolase domain-containing protein</fullName>
    </recommendedName>
</protein>
<name>A0A1G2KRX0_9BACT</name>
<gene>
    <name evidence="4" type="ORF">A3C16_00810</name>
</gene>
<proteinExistence type="inferred from homology"/>
<sequence length="134" mass="15318">MIIKDGRVLLGKRKGAHGAGEYAFPGGHLEHMESVEECVLRELAEECGVMVASLRFQCCSNTFAYRPRHYVHIGMIADWHSGEPRVLEPEKCEFWAWYLLNDLPSPLFELTQNGIESYRTGRIFFDSVRAKPSQ</sequence>
<dbReference type="CDD" id="cd04678">
    <property type="entry name" value="NUDIX_MTH2_Nudt15"/>
    <property type="match status" value="1"/>
</dbReference>
<organism evidence="4 5">
    <name type="scientific">Candidatus Sungbacteria bacterium RIFCSPHIGHO2_02_FULL_51_29</name>
    <dbReference type="NCBI Taxonomy" id="1802273"/>
    <lineage>
        <taxon>Bacteria</taxon>
        <taxon>Candidatus Sungiibacteriota</taxon>
    </lineage>
</organism>
<reference evidence="4 5" key="1">
    <citation type="journal article" date="2016" name="Nat. Commun.">
        <title>Thousands of microbial genomes shed light on interconnected biogeochemical processes in an aquifer system.</title>
        <authorList>
            <person name="Anantharaman K."/>
            <person name="Brown C.T."/>
            <person name="Hug L.A."/>
            <person name="Sharon I."/>
            <person name="Castelle C.J."/>
            <person name="Probst A.J."/>
            <person name="Thomas B.C."/>
            <person name="Singh A."/>
            <person name="Wilkins M.J."/>
            <person name="Karaoz U."/>
            <person name="Brodie E.L."/>
            <person name="Williams K.H."/>
            <person name="Hubbard S.S."/>
            <person name="Banfield J.F."/>
        </authorList>
    </citation>
    <scope>NUCLEOTIDE SEQUENCE [LARGE SCALE GENOMIC DNA]</scope>
</reference>
<evidence type="ECO:0000259" key="3">
    <source>
        <dbReference type="PROSITE" id="PS51462"/>
    </source>
</evidence>
<dbReference type="InterPro" id="IPR000086">
    <property type="entry name" value="NUDIX_hydrolase_dom"/>
</dbReference>
<dbReference type="InterPro" id="IPR020084">
    <property type="entry name" value="NUDIX_hydrolase_CS"/>
</dbReference>
<dbReference type="SUPFAM" id="SSF55811">
    <property type="entry name" value="Nudix"/>
    <property type="match status" value="1"/>
</dbReference>
<evidence type="ECO:0000313" key="5">
    <source>
        <dbReference type="Proteomes" id="UP000177811"/>
    </source>
</evidence>
<dbReference type="GO" id="GO:0016787">
    <property type="term" value="F:hydrolase activity"/>
    <property type="evidence" value="ECO:0007669"/>
    <property type="project" value="UniProtKB-KW"/>
</dbReference>
<evidence type="ECO:0000256" key="2">
    <source>
        <dbReference type="RuleBase" id="RU003476"/>
    </source>
</evidence>
<evidence type="ECO:0000256" key="1">
    <source>
        <dbReference type="ARBA" id="ARBA00022801"/>
    </source>
</evidence>
<dbReference type="InterPro" id="IPR020476">
    <property type="entry name" value="Nudix_hydrolase"/>
</dbReference>
<accession>A0A1G2KRX0</accession>
<dbReference type="PANTHER" id="PTHR16099">
    <property type="entry name" value="8-OXO-DGTP DIPHOSPHATES NUDT15"/>
    <property type="match status" value="1"/>
</dbReference>
<keyword evidence="1 2" id="KW-0378">Hydrolase</keyword>
<dbReference type="Proteomes" id="UP000177811">
    <property type="component" value="Unassembled WGS sequence"/>
</dbReference>
<evidence type="ECO:0000313" key="4">
    <source>
        <dbReference type="EMBL" id="OHA01221.1"/>
    </source>
</evidence>